<evidence type="ECO:0000256" key="3">
    <source>
        <dbReference type="ARBA" id="ARBA00022801"/>
    </source>
</evidence>
<evidence type="ECO:0000256" key="4">
    <source>
        <dbReference type="ARBA" id="ARBA00022806"/>
    </source>
</evidence>
<dbReference type="PROSITE" id="PS51194">
    <property type="entry name" value="HELICASE_CTER"/>
    <property type="match status" value="1"/>
</dbReference>
<protein>
    <recommendedName>
        <fullName evidence="7">DNA 3'-5' helicase</fullName>
        <ecNumber evidence="7">5.6.2.4</ecNumber>
    </recommendedName>
</protein>
<feature type="domain" description="CCHC-type" evidence="10">
    <location>
        <begin position="677"/>
        <end position="690"/>
    </location>
</feature>
<feature type="domain" description="Helicase C-terminal" evidence="12">
    <location>
        <begin position="1011"/>
        <end position="1178"/>
    </location>
</feature>
<dbReference type="SMART" id="SM00487">
    <property type="entry name" value="DEXDc"/>
    <property type="match status" value="1"/>
</dbReference>
<dbReference type="InterPro" id="IPR011545">
    <property type="entry name" value="DEAD/DEAH_box_helicase_dom"/>
</dbReference>
<evidence type="ECO:0000256" key="1">
    <source>
        <dbReference type="ARBA" id="ARBA00005446"/>
    </source>
</evidence>
<feature type="compositionally biased region" description="Polar residues" evidence="9">
    <location>
        <begin position="430"/>
        <end position="440"/>
    </location>
</feature>
<evidence type="ECO:0000256" key="6">
    <source>
        <dbReference type="ARBA" id="ARBA00034617"/>
    </source>
</evidence>
<keyword evidence="2" id="KW-0547">Nucleotide-binding</keyword>
<dbReference type="EMBL" id="CAXLJM020000108">
    <property type="protein sequence ID" value="CAL8135407.1"/>
    <property type="molecule type" value="Genomic_DNA"/>
</dbReference>
<dbReference type="PANTHER" id="PTHR13710">
    <property type="entry name" value="DNA HELICASE RECQ FAMILY MEMBER"/>
    <property type="match status" value="1"/>
</dbReference>
<name>A0ABP1RTJ1_9HEXA</name>
<dbReference type="EC" id="5.6.2.4" evidence="7"/>
<evidence type="ECO:0000256" key="9">
    <source>
        <dbReference type="SAM" id="MobiDB-lite"/>
    </source>
</evidence>
<dbReference type="InterPro" id="IPR014001">
    <property type="entry name" value="Helicase_ATP-bd"/>
</dbReference>
<feature type="compositionally biased region" description="Low complexity" evidence="9">
    <location>
        <begin position="222"/>
        <end position="231"/>
    </location>
</feature>
<dbReference type="InterPro" id="IPR001650">
    <property type="entry name" value="Helicase_C-like"/>
</dbReference>
<feature type="domain" description="Helicase ATP-binding" evidence="11">
    <location>
        <begin position="813"/>
        <end position="990"/>
    </location>
</feature>
<organism evidence="13 14">
    <name type="scientific">Orchesella dallaii</name>
    <dbReference type="NCBI Taxonomy" id="48710"/>
    <lineage>
        <taxon>Eukaryota</taxon>
        <taxon>Metazoa</taxon>
        <taxon>Ecdysozoa</taxon>
        <taxon>Arthropoda</taxon>
        <taxon>Hexapoda</taxon>
        <taxon>Collembola</taxon>
        <taxon>Entomobryomorpha</taxon>
        <taxon>Entomobryoidea</taxon>
        <taxon>Orchesellidae</taxon>
        <taxon>Orchesellinae</taxon>
        <taxon>Orchesella</taxon>
    </lineage>
</organism>
<evidence type="ECO:0000256" key="7">
    <source>
        <dbReference type="ARBA" id="ARBA00034808"/>
    </source>
</evidence>
<dbReference type="PROSITE" id="PS50158">
    <property type="entry name" value="ZF_CCHC"/>
    <property type="match status" value="1"/>
</dbReference>
<feature type="region of interest" description="Disordered" evidence="9">
    <location>
        <begin position="222"/>
        <end position="245"/>
    </location>
</feature>
<dbReference type="Pfam" id="PF00270">
    <property type="entry name" value="DEAD"/>
    <property type="match status" value="1"/>
</dbReference>
<dbReference type="SUPFAM" id="SSF52540">
    <property type="entry name" value="P-loop containing nucleoside triphosphate hydrolases"/>
    <property type="match status" value="1"/>
</dbReference>
<dbReference type="NCBIfam" id="TIGR00614">
    <property type="entry name" value="recQ_fam"/>
    <property type="match status" value="1"/>
</dbReference>
<keyword evidence="3" id="KW-0378">Hydrolase</keyword>
<dbReference type="Pfam" id="PF00271">
    <property type="entry name" value="Helicase_C"/>
    <property type="match status" value="1"/>
</dbReference>
<evidence type="ECO:0000259" key="10">
    <source>
        <dbReference type="PROSITE" id="PS50158"/>
    </source>
</evidence>
<feature type="region of interest" description="Disordered" evidence="9">
    <location>
        <begin position="273"/>
        <end position="309"/>
    </location>
</feature>
<feature type="compositionally biased region" description="Polar residues" evidence="9">
    <location>
        <begin position="501"/>
        <end position="519"/>
    </location>
</feature>
<accession>A0ABP1RTJ1</accession>
<comment type="caution">
    <text evidence="13">The sequence shown here is derived from an EMBL/GenBank/DDBJ whole genome shotgun (WGS) entry which is preliminary data.</text>
</comment>
<dbReference type="InterPro" id="IPR001878">
    <property type="entry name" value="Znf_CCHC"/>
</dbReference>
<comment type="catalytic activity">
    <reaction evidence="6">
        <text>Couples ATP hydrolysis with the unwinding of duplex DNA by translocating in the 3'-5' direction.</text>
        <dbReference type="EC" id="5.6.2.4"/>
    </reaction>
</comment>
<keyword evidence="5" id="KW-0067">ATP-binding</keyword>
<dbReference type="SMART" id="SM00490">
    <property type="entry name" value="HELICc"/>
    <property type="match status" value="1"/>
</dbReference>
<evidence type="ECO:0000313" key="13">
    <source>
        <dbReference type="EMBL" id="CAL8135407.1"/>
    </source>
</evidence>
<dbReference type="CDD" id="cd18794">
    <property type="entry name" value="SF2_C_RecQ"/>
    <property type="match status" value="1"/>
</dbReference>
<keyword evidence="8" id="KW-0479">Metal-binding</keyword>
<dbReference type="PROSITE" id="PS51192">
    <property type="entry name" value="HELICASE_ATP_BIND_1"/>
    <property type="match status" value="1"/>
</dbReference>
<evidence type="ECO:0000256" key="2">
    <source>
        <dbReference type="ARBA" id="ARBA00022741"/>
    </source>
</evidence>
<evidence type="ECO:0000259" key="11">
    <source>
        <dbReference type="PROSITE" id="PS51192"/>
    </source>
</evidence>
<gene>
    <name evidence="13" type="ORF">ODALV1_LOCUS25971</name>
</gene>
<dbReference type="Proteomes" id="UP001642540">
    <property type="component" value="Unassembled WGS sequence"/>
</dbReference>
<dbReference type="PANTHER" id="PTHR13710:SF108">
    <property type="entry name" value="ATP-DEPENDENT DNA HELICASE Q4"/>
    <property type="match status" value="1"/>
</dbReference>
<comment type="similarity">
    <text evidence="1">Belongs to the helicase family. RecQ subfamily.</text>
</comment>
<evidence type="ECO:0000259" key="12">
    <source>
        <dbReference type="PROSITE" id="PS51194"/>
    </source>
</evidence>
<sequence>MERKSKKEQLTLRYSKLKKTVLDWENAIYKTEGRKATKDDMKAAPKSVQESYRDLVKIRKYLENGCPETPKKDIGTPGKIFLGKHRQQLGRTDHSYLTTPAKVHRGSTKSKTVVTNLGLRSSSNSTLTVNPTSVGSKSAPQQFTFKKLFSAIGELQNVGQSSKKPHNTVTVKDEDDKLVDRKVLVPNRFSLVRNEDSNPTPIIEAPNSMNDSLEEEDYILENPLKNKPKNNADSNTGSGDKITKPEIKSPVAKTKANLRASRQVDKGWLARLEEEEEENNPKEVSNCSTSFSSESENTVGSDHGCPKSPVTEEINENRNFLAAESSMDMDIDFVSESTLNLSSIILDNSDSGICVFNSEDVYQAVEEVLAETRPGNHSTVSNADESLLCNYSEDACLPPDSDLLNPTDKNVISDIIKSLSDSISDGEEASNGSCSNQNPGSRKRKSSISFSPSPEKPAQKRKFFKSSRSERVAKFSLGSFKPPSPVKKMMKRPSQEKTKSRATPTADSRNNGNSVASKSMSEKPTLISNTEAVSEVGGNVTLRDTTSPVSNPSRPKRTSNSKRQINYKEEDDQTEVKATIKPGVVVDAFDEAPRPITVSIKRRVKRQPTKLDKKEMLESKIANGKVNENYVRIDTKRKVFVRGHKKISVTKLKRLDWKNKKSAAGRGKESFAKTFNCNKCGEKGHFAKFCLKDAAQDECPAEQDDSPFPTLEEAARMIWSKPSSNTTKVNIYSSSSSKSQDVATNNSEESNLTACTEEPSENLCLKLVESVDPFFLDENAPTGADQEFEDDVIQEGLKAFGYQSFRPGQREAVCRVLNGLSTLLILSTGSGKSLCYQLPAYLYGKKYPGALTLCISPLVSLMEDQILGVPPFLNAACLHSNMTAKQKSIVLEKVKAKQLHILLVSPEAVCGGLFGLLKGNSDNLPIISFACIDEVHCVSQWSHNFRPSYLQLCKILREKLNVKTILGLTATATRPTAQSICEHLNVDPSTTIRGELIPNNLKLSVSRDVHKDEALVTLLRGDRFRECDSIIIYCTRREECERIASFVRTQIQEIATNKVIKTKSKSRLSGSCEAYHAGMTPRRRRNVQEGFMSGSIRIVVATVAFGMGIDKSDIRAVIHYNMPSAFESYVQEIGRAGRDGLPAHCHLFLDSAKRNDLSELKRHVYANSVDRPTVRKLLRKVFRPCKCEKIEQLKGNSQASENESPKPCPGHEVSFSIEQTVLDLDLPQENITTLLCYLELDEKKWIDMLPLTYETCKIQSYGGPKILKAAASRSPPLAAAIALLKEKKKFRETDSHLEFNVIETAATLGWNSGIVKKELKNLEWAGSQFDASGNPTRFRKSGLMVEFFDLAYRVMAPGSMSDDEADKVLNTLHGRNLKQEQTQLYQLQRVYHALLSVSMPNINNLCDTYDEDKSDSLKKFIHEYFNEDTMLTSPEFNSQDENDVDSGKIEDLRRSIRHLVDSSGDEHFTTRSIAKIFQGISSPCFPADVWYRNRDFWRRYLDLDFHLICRIAAEEL</sequence>
<evidence type="ECO:0000256" key="5">
    <source>
        <dbReference type="ARBA" id="ARBA00022840"/>
    </source>
</evidence>
<reference evidence="13 14" key="1">
    <citation type="submission" date="2024-08" db="EMBL/GenBank/DDBJ databases">
        <authorList>
            <person name="Cucini C."/>
            <person name="Frati F."/>
        </authorList>
    </citation>
    <scope>NUCLEOTIDE SEQUENCE [LARGE SCALE GENOMIC DNA]</scope>
</reference>
<feature type="compositionally biased region" description="Low complexity" evidence="9">
    <location>
        <begin position="285"/>
        <end position="298"/>
    </location>
</feature>
<evidence type="ECO:0000313" key="14">
    <source>
        <dbReference type="Proteomes" id="UP001642540"/>
    </source>
</evidence>
<feature type="compositionally biased region" description="Polar residues" evidence="9">
    <location>
        <begin position="542"/>
        <end position="553"/>
    </location>
</feature>
<dbReference type="InterPro" id="IPR027417">
    <property type="entry name" value="P-loop_NTPase"/>
</dbReference>
<feature type="region of interest" description="Disordered" evidence="9">
    <location>
        <begin position="423"/>
        <end position="572"/>
    </location>
</feature>
<evidence type="ECO:0000256" key="8">
    <source>
        <dbReference type="PROSITE-ProRule" id="PRU00047"/>
    </source>
</evidence>
<keyword evidence="14" id="KW-1185">Reference proteome</keyword>
<proteinExistence type="inferred from homology"/>
<keyword evidence="8" id="KW-0862">Zinc</keyword>
<dbReference type="Gene3D" id="3.40.50.300">
    <property type="entry name" value="P-loop containing nucleotide triphosphate hydrolases"/>
    <property type="match status" value="2"/>
</dbReference>
<keyword evidence="8" id="KW-0863">Zinc-finger</keyword>
<keyword evidence="4" id="KW-0347">Helicase</keyword>
<dbReference type="InterPro" id="IPR004589">
    <property type="entry name" value="DNA_helicase_ATP-dep_RecQ"/>
</dbReference>
<dbReference type="Gene3D" id="1.10.10.1460">
    <property type="match status" value="1"/>
</dbReference>
<dbReference type="CDD" id="cd18018">
    <property type="entry name" value="DEXHc_RecQ4-like"/>
    <property type="match status" value="1"/>
</dbReference>